<dbReference type="InterPro" id="IPR002110">
    <property type="entry name" value="Ankyrin_rpt"/>
</dbReference>
<evidence type="ECO:0008006" key="4">
    <source>
        <dbReference type="Google" id="ProtNLM"/>
    </source>
</evidence>
<reference evidence="2 3" key="1">
    <citation type="submission" date="2023-09" db="EMBL/GenBank/DDBJ databases">
        <title>Pangenome analysis of Batrachochytrium dendrobatidis and related Chytrids.</title>
        <authorList>
            <person name="Yacoub M.N."/>
            <person name="Stajich J.E."/>
            <person name="James T.Y."/>
        </authorList>
    </citation>
    <scope>NUCLEOTIDE SEQUENCE [LARGE SCALE GENOMIC DNA]</scope>
    <source>
        <strain evidence="2 3">JEL0888</strain>
    </source>
</reference>
<feature type="compositionally biased region" description="Basic and acidic residues" evidence="1">
    <location>
        <begin position="64"/>
        <end position="75"/>
    </location>
</feature>
<dbReference type="Proteomes" id="UP001527925">
    <property type="component" value="Unassembled WGS sequence"/>
</dbReference>
<proteinExistence type="predicted"/>
<dbReference type="SUPFAM" id="SSF48403">
    <property type="entry name" value="Ankyrin repeat"/>
    <property type="match status" value="1"/>
</dbReference>
<evidence type="ECO:0000313" key="2">
    <source>
        <dbReference type="EMBL" id="KAL2917234.1"/>
    </source>
</evidence>
<keyword evidence="3" id="KW-1185">Reference proteome</keyword>
<evidence type="ECO:0000313" key="3">
    <source>
        <dbReference type="Proteomes" id="UP001527925"/>
    </source>
</evidence>
<evidence type="ECO:0000256" key="1">
    <source>
        <dbReference type="SAM" id="MobiDB-lite"/>
    </source>
</evidence>
<dbReference type="PANTHER" id="PTHR46586:SF3">
    <property type="entry name" value="ANKYRIN REPEAT-CONTAINING PROTEIN"/>
    <property type="match status" value="1"/>
</dbReference>
<accession>A0ABR4NCL1</accession>
<comment type="caution">
    <text evidence="2">The sequence shown here is derived from an EMBL/GenBank/DDBJ whole genome shotgun (WGS) entry which is preliminary data.</text>
</comment>
<sequence length="701" mass="76676">MNPIHASIAEQLAAAQACIDGLVAAIAVPGAASAGVTEQVHALAGRFGALAQGVRELGGGVGDHAGERGTEEPPAKRQRSIRSHWDRLPAELHAMVLARASPVTKLINGITVDVARLPRSEQRALWLDVFDLDWRPADPSALNAWQTLDSCTDKDLWRIRSREMYDFVSSGTYRSSIIQVALRNDWLDVFENAGSIMPTILGGAGLTLAQLRSAVDRFKVKITSEMAIACADSCGVDVMQWLHTVIRRGGWRKAVMDTAARAGNFDVVEWLHNNVTTGCTKDAMDDAAANGHLRVVEFLHSKRREGCTTGAMDGAAANGHLDVVEFLHNNRREGCSVAAMDNAAANGHLDVVEFLHNNRTEGCTTNAMDEAAANGHLRVVEWLHNNRAEGCTTLSLGRAAANRHLAIVRFLLRHHADECVPKAAQAVQPAFGFGFGSYISLFEGQPNFGIDSALINGHAEIARLLLASGNILPKHNVVGQAIREGSAPIFNLIIDFGLHRHLMAEDLVSWICSVERLQTICEHSSDERRAELMRALARRGKAEWMVQLHAIWPSAIGAVTLDDVWSDLNRLISDSASSTYFCFANVDLLDFVITQKPDLLGEQTIIDILTLAVRNLAHDHIVWVRRRFLAVFAAHPASKIDGEPADAIIDALAESGVHSPPEALEQAIKRGDAATVKWLRDNIFVNNDKLRRRAEWFLKRG</sequence>
<dbReference type="Pfam" id="PF13637">
    <property type="entry name" value="Ank_4"/>
    <property type="match status" value="2"/>
</dbReference>
<gene>
    <name evidence="2" type="ORF">HK105_203299</name>
</gene>
<dbReference type="PANTHER" id="PTHR46586">
    <property type="entry name" value="ANKYRIN REPEAT-CONTAINING PROTEIN"/>
    <property type="match status" value="1"/>
</dbReference>
<dbReference type="InterPro" id="IPR036770">
    <property type="entry name" value="Ankyrin_rpt-contain_sf"/>
</dbReference>
<organism evidence="2 3">
    <name type="scientific">Polyrhizophydium stewartii</name>
    <dbReference type="NCBI Taxonomy" id="2732419"/>
    <lineage>
        <taxon>Eukaryota</taxon>
        <taxon>Fungi</taxon>
        <taxon>Fungi incertae sedis</taxon>
        <taxon>Chytridiomycota</taxon>
        <taxon>Chytridiomycota incertae sedis</taxon>
        <taxon>Chytridiomycetes</taxon>
        <taxon>Rhizophydiales</taxon>
        <taxon>Rhizophydiales incertae sedis</taxon>
        <taxon>Polyrhizophydium</taxon>
    </lineage>
</organism>
<dbReference type="EMBL" id="JADGIZ020000012">
    <property type="protein sequence ID" value="KAL2917234.1"/>
    <property type="molecule type" value="Genomic_DNA"/>
</dbReference>
<dbReference type="InterPro" id="IPR052050">
    <property type="entry name" value="SecEffector_AnkRepeat"/>
</dbReference>
<feature type="region of interest" description="Disordered" evidence="1">
    <location>
        <begin position="58"/>
        <end position="81"/>
    </location>
</feature>
<protein>
    <recommendedName>
        <fullName evidence="4">Ankyrin repeat protein</fullName>
    </recommendedName>
</protein>
<dbReference type="Gene3D" id="1.25.40.20">
    <property type="entry name" value="Ankyrin repeat-containing domain"/>
    <property type="match status" value="2"/>
</dbReference>
<name>A0ABR4NCL1_9FUNG</name>